<feature type="compositionally biased region" description="Basic and acidic residues" evidence="3">
    <location>
        <begin position="508"/>
        <end position="521"/>
    </location>
</feature>
<dbReference type="PANTHER" id="PTHR32123:SF9">
    <property type="entry name" value="PROTEIN SPINDLY"/>
    <property type="match status" value="1"/>
</dbReference>
<organism evidence="4 5">
    <name type="scientific">Porites evermanni</name>
    <dbReference type="NCBI Taxonomy" id="104178"/>
    <lineage>
        <taxon>Eukaryota</taxon>
        <taxon>Metazoa</taxon>
        <taxon>Cnidaria</taxon>
        <taxon>Anthozoa</taxon>
        <taxon>Hexacorallia</taxon>
        <taxon>Scleractinia</taxon>
        <taxon>Fungiina</taxon>
        <taxon>Poritidae</taxon>
        <taxon>Porites</taxon>
    </lineage>
</organism>
<gene>
    <name evidence="4" type="ORF">PEVE_00015355</name>
</gene>
<dbReference type="EMBL" id="CALNXI010002185">
    <property type="protein sequence ID" value="CAH3184291.1"/>
    <property type="molecule type" value="Genomic_DNA"/>
</dbReference>
<feature type="coiled-coil region" evidence="2">
    <location>
        <begin position="393"/>
        <end position="462"/>
    </location>
</feature>
<evidence type="ECO:0000313" key="5">
    <source>
        <dbReference type="Proteomes" id="UP001159427"/>
    </source>
</evidence>
<comment type="caution">
    <text evidence="4">The sequence shown here is derived from an EMBL/GenBank/DDBJ whole genome shotgun (WGS) entry which is preliminary data.</text>
</comment>
<feature type="region of interest" description="Disordered" evidence="3">
    <location>
        <begin position="467"/>
        <end position="525"/>
    </location>
</feature>
<feature type="coiled-coil region" evidence="2">
    <location>
        <begin position="3"/>
        <end position="267"/>
    </location>
</feature>
<protein>
    <submittedName>
        <fullName evidence="4">Uncharacterized protein</fullName>
    </submittedName>
</protein>
<dbReference type="PANTHER" id="PTHR32123">
    <property type="entry name" value="BICD FAMILY-LIKE CARGO ADAPTER"/>
    <property type="match status" value="1"/>
</dbReference>
<name>A0ABN8RXU1_9CNID</name>
<evidence type="ECO:0000256" key="1">
    <source>
        <dbReference type="ARBA" id="ARBA00023054"/>
    </source>
</evidence>
<feature type="compositionally biased region" description="Polar residues" evidence="3">
    <location>
        <begin position="467"/>
        <end position="482"/>
    </location>
</feature>
<reference evidence="4 5" key="1">
    <citation type="submission" date="2022-05" db="EMBL/GenBank/DDBJ databases">
        <authorList>
            <consortium name="Genoscope - CEA"/>
            <person name="William W."/>
        </authorList>
    </citation>
    <scope>NUCLEOTIDE SEQUENCE [LARGE SCALE GENOMIC DNA]</scope>
</reference>
<proteinExistence type="predicted"/>
<keyword evidence="5" id="KW-1185">Reference proteome</keyword>
<keyword evidence="1 2" id="KW-0175">Coiled coil</keyword>
<dbReference type="Proteomes" id="UP001159427">
    <property type="component" value="Unassembled WGS sequence"/>
</dbReference>
<dbReference type="InterPro" id="IPR051149">
    <property type="entry name" value="Spindly/BICDR_Dynein_Adapter"/>
</dbReference>
<accession>A0ABN8RXU1</accession>
<feature type="coiled-coil region" evidence="2">
    <location>
        <begin position="339"/>
        <end position="366"/>
    </location>
</feature>
<evidence type="ECO:0000256" key="2">
    <source>
        <dbReference type="SAM" id="Coils"/>
    </source>
</evidence>
<evidence type="ECO:0000313" key="4">
    <source>
        <dbReference type="EMBL" id="CAH3184291.1"/>
    </source>
</evidence>
<evidence type="ECO:0000256" key="3">
    <source>
        <dbReference type="SAM" id="MobiDB-lite"/>
    </source>
</evidence>
<sequence length="687" mass="78877">MDLEKEEEVYKFLKEEIIRLKEENEGLQQDRELAGELGKSLLENNHELERKLEEVNNDYISTLGKIEELKQDNHTLRSKLETEIRANSNHVHELDDLKEKLRKEFDEKQKSQQLLTEKKINDLRKEIESLQNDVSKHTLVENQLQEKIKKQEEMLRKAYQSNEELQHKGRSRLESIEEYVNLTAELQGEREVLMMKLADYEDNQQRMLFDRNVLKEKVGYLEEELQEKTRQAHTWLNMMCLLTTILQQDARLEAGELKAELENLKADNARRNFGKQGNSLFGEVEDRRLELEKKYCSLQARHEGMVKIHNMTKQHLQRLKNQVATLLQVKGCHADASQIQRLTQALVQKEGEVKILNAKISSLEKQKAGSSMSDRLMEFHDAFSEFGDKKDYVNFLQLQLEDSKKTMAGLNKELQNKTLLHLAETDRLRHTEHQLHASESKVERLNSENIKLRLKIDDLRIKLQNHSQGIAQNSSEPQNINRSVGKARSAAGFTDASTSLEQTAPKKQRQDNLEPKARPIKQEPLGVKPKLDESTSVKFPNVPSTLQNMHVLDLEKPAIREQNSKLLTPVQAGSIAWNLNSSKILALSNNSDEKGVRIEEKCENKTRVHFPEAADSLCSTKMDTSDLTQTQSVVENVDMELKKENCHPKDCTSGNGSISTVTVKGQRNAPVVINVKKGEAKNQCPQQ</sequence>